<dbReference type="PANTHER" id="PTHR46112">
    <property type="entry name" value="AMINOPEPTIDASE"/>
    <property type="match status" value="1"/>
</dbReference>
<dbReference type="SUPFAM" id="SSF53092">
    <property type="entry name" value="Creatinase/prolidase N-terminal domain"/>
    <property type="match status" value="1"/>
</dbReference>
<dbReference type="InterPro" id="IPR050659">
    <property type="entry name" value="Peptidase_M24B"/>
</dbReference>
<feature type="domain" description="Peptidase M24" evidence="1">
    <location>
        <begin position="169"/>
        <end position="376"/>
    </location>
</feature>
<dbReference type="InterPro" id="IPR029149">
    <property type="entry name" value="Creatin/AminoP/Spt16_N"/>
</dbReference>
<dbReference type="CDD" id="cd01066">
    <property type="entry name" value="APP_MetAP"/>
    <property type="match status" value="1"/>
</dbReference>
<sequence>MKKELIFELSEFRSRLTAVKNEMARRGIDILLVSEPPNQNYLTGYDAYSFYTPQLVIVSLEREQPIWVGRPMDRVSASMTTYLDDVNIRTYPETHVHSSQYSAFEAMSDIVKEIGGEKARIGVEMGGYYYSGQAHVDFTRSLPQAQFVNADLLIGWIRLVKSRAEVNVMKQAGQIADAAMQRVTEFAASGIRECDLAAVIYQRQISGTADFGGSYPCCPPDLCIGRRSIAPHAAWTDEPIPEATVINLELSGCRHRYQVNLARTIVIGTPPPGFSELAKVALEGLEVALEAVKPGRTCSDVAHAFHQVLIRYGIDKASRIGYPTGVAYPPAVGERTASIRKGDVTVLQPGMVFHLMPGLWSEHAGVTITQSVVVTDGGVEPLTNIPRELFLR</sequence>
<dbReference type="Gene3D" id="3.40.350.10">
    <property type="entry name" value="Creatinase/prolidase N-terminal domain"/>
    <property type="match status" value="1"/>
</dbReference>
<comment type="caution">
    <text evidence="3">The sequence shown here is derived from an EMBL/GenBank/DDBJ whole genome shotgun (WGS) entry which is preliminary data.</text>
</comment>
<accession>A0A6L6VF01</accession>
<evidence type="ECO:0000313" key="3">
    <source>
        <dbReference type="EMBL" id="MUZ74500.1"/>
    </source>
</evidence>
<evidence type="ECO:0000259" key="2">
    <source>
        <dbReference type="Pfam" id="PF01321"/>
    </source>
</evidence>
<gene>
    <name evidence="3" type="ORF">GOZ90_17570</name>
</gene>
<dbReference type="EMBL" id="WPHR01000016">
    <property type="protein sequence ID" value="MUZ74500.1"/>
    <property type="molecule type" value="Genomic_DNA"/>
</dbReference>
<protein>
    <submittedName>
        <fullName evidence="3">M24 family metallopeptidase</fullName>
    </submittedName>
</protein>
<feature type="domain" description="Creatinase N-terminal" evidence="2">
    <location>
        <begin position="15"/>
        <end position="160"/>
    </location>
</feature>
<organism evidence="3 4">
    <name type="scientific">Agrobacterium vitis</name>
    <name type="common">Rhizobium vitis</name>
    <dbReference type="NCBI Taxonomy" id="373"/>
    <lineage>
        <taxon>Bacteria</taxon>
        <taxon>Pseudomonadati</taxon>
        <taxon>Pseudomonadota</taxon>
        <taxon>Alphaproteobacteria</taxon>
        <taxon>Hyphomicrobiales</taxon>
        <taxon>Rhizobiaceae</taxon>
        <taxon>Rhizobium/Agrobacterium group</taxon>
        <taxon>Agrobacterium</taxon>
    </lineage>
</organism>
<dbReference type="PANTHER" id="PTHR46112:SF2">
    <property type="entry name" value="XAA-PRO AMINOPEPTIDASE P-RELATED"/>
    <property type="match status" value="1"/>
</dbReference>
<dbReference type="InterPro" id="IPR000994">
    <property type="entry name" value="Pept_M24"/>
</dbReference>
<dbReference type="InterPro" id="IPR036005">
    <property type="entry name" value="Creatinase/aminopeptidase-like"/>
</dbReference>
<dbReference type="Gene3D" id="3.90.230.10">
    <property type="entry name" value="Creatinase/methionine aminopeptidase superfamily"/>
    <property type="match status" value="1"/>
</dbReference>
<evidence type="ECO:0000313" key="4">
    <source>
        <dbReference type="Proteomes" id="UP000477951"/>
    </source>
</evidence>
<name>A0A6L6VF01_AGRVI</name>
<dbReference type="AlphaFoldDB" id="A0A6L6VF01"/>
<dbReference type="Proteomes" id="UP000477951">
    <property type="component" value="Unassembled WGS sequence"/>
</dbReference>
<dbReference type="Pfam" id="PF01321">
    <property type="entry name" value="Creatinase_N"/>
    <property type="match status" value="1"/>
</dbReference>
<dbReference type="Pfam" id="PF00557">
    <property type="entry name" value="Peptidase_M24"/>
    <property type="match status" value="1"/>
</dbReference>
<evidence type="ECO:0000259" key="1">
    <source>
        <dbReference type="Pfam" id="PF00557"/>
    </source>
</evidence>
<dbReference type="InterPro" id="IPR000587">
    <property type="entry name" value="Creatinase_N"/>
</dbReference>
<dbReference type="RefSeq" id="WP_337738762.1">
    <property type="nucleotide sequence ID" value="NZ_WPHR01000016.1"/>
</dbReference>
<reference evidence="3 4" key="1">
    <citation type="submission" date="2019-12" db="EMBL/GenBank/DDBJ databases">
        <title>Whole-genome sequencing of Allorhizobium vitis.</title>
        <authorList>
            <person name="Gan H.M."/>
            <person name="Szegedi E."/>
            <person name="Burr T."/>
            <person name="Savka M.A."/>
        </authorList>
    </citation>
    <scope>NUCLEOTIDE SEQUENCE [LARGE SCALE GENOMIC DNA]</scope>
    <source>
        <strain evidence="3 4">CG516</strain>
    </source>
</reference>
<dbReference type="SUPFAM" id="SSF55920">
    <property type="entry name" value="Creatinase/aminopeptidase"/>
    <property type="match status" value="1"/>
</dbReference>
<proteinExistence type="predicted"/>